<dbReference type="InterPro" id="IPR052354">
    <property type="entry name" value="Cell_Wall_Dynamics_Protein"/>
</dbReference>
<keyword evidence="4" id="KW-1185">Reference proteome</keyword>
<dbReference type="PANTHER" id="PTHR34408">
    <property type="entry name" value="FAMILY PROTEIN, PUTATIVE-RELATED"/>
    <property type="match status" value="1"/>
</dbReference>
<reference evidence="2 4" key="1">
    <citation type="journal article" date="2019" name="Emerg. Microbes Infect.">
        <title>Comprehensive subspecies identification of 175 nontuberculous mycobacteria species based on 7547 genomic profiles.</title>
        <authorList>
            <person name="Matsumoto Y."/>
            <person name="Kinjo T."/>
            <person name="Motooka D."/>
            <person name="Nabeya D."/>
            <person name="Jung N."/>
            <person name="Uechi K."/>
            <person name="Horii T."/>
            <person name="Iida T."/>
            <person name="Fujita J."/>
            <person name="Nakamura S."/>
        </authorList>
    </citation>
    <scope>NUCLEOTIDE SEQUENCE [LARGE SCALE GENOMIC DNA]</scope>
    <source>
        <strain evidence="2 4">JCM 12375</strain>
    </source>
</reference>
<evidence type="ECO:0000313" key="2">
    <source>
        <dbReference type="EMBL" id="BBX32015.1"/>
    </source>
</evidence>
<sequence length="545" mass="60526">MTEKVLPYDHAIVPQEKPWDCGPASAQVVLNSRNIIRTEDDLIRKIGTTVNGTNYVGLIERVLDVIVPDARYTSVEMRTDPPTQDQKDLLWRNIVQSIDGGFGVVMNWVAPPRNFPRGVKGSPTPEYRGGNTIYHYVACMGYDDNPAERALWIADSGFRPYGYWISFEQAATLIPDKAYAYADTGVAQEAPDTPADQIIEALLRAMGGGVPFDRYRALLPAVAQSLEECQCNTVDRVAMWMAQVGHESGGLKYMEEIADGSAYQGRADLGNLQPGDGRRFKGRGPIQVTGRSNYTELSKWAHRQGKVPTPTFFVDEPEQLATDQYAFLGLVWYWTTQRPMNDFADHADIEGGSIAVNGRNKDTGRANGIEDRIARWNRCRAMGAALLTITTGVLTMPEAQEIKDATAGVAANGWPFDWRWAYSRHPRDFNQIVDDPSRGPWSRVMPDGSQHAGHTDAYEQIVPINEQIAWTHVFSDGIERDSGDVLLELMEFAIQWRQANDLPTSAFVEVNGAVVPRKRPAKKVPAKKAVKKAVAKKAPARLVHA</sequence>
<dbReference type="Proteomes" id="UP001241092">
    <property type="component" value="Chromosome"/>
</dbReference>
<dbReference type="InterPro" id="IPR039564">
    <property type="entry name" value="Peptidase_C39-like"/>
</dbReference>
<reference evidence="3" key="3">
    <citation type="submission" date="2023-03" db="EMBL/GenBank/DDBJ databases">
        <title>Draft genome sequence of a Mycolicibacterium mageritense strain H4_3_1 isolated from a hybrid biological-inorganic system reactor.</title>
        <authorList>
            <person name="Feng X."/>
            <person name="Kazama D."/>
            <person name="Sato K."/>
            <person name="Kobayashi H."/>
        </authorList>
    </citation>
    <scope>NUCLEOTIDE SEQUENCE</scope>
    <source>
        <strain evidence="3">H4_3_1</strain>
    </source>
</reference>
<dbReference type="EMBL" id="AP022567">
    <property type="protein sequence ID" value="BBX32015.1"/>
    <property type="molecule type" value="Genomic_DNA"/>
</dbReference>
<gene>
    <name evidence="3" type="ORF">hbim_01089</name>
    <name evidence="2" type="ORF">MMAGJ_12970</name>
</gene>
<evidence type="ECO:0000313" key="4">
    <source>
        <dbReference type="Proteomes" id="UP000465622"/>
    </source>
</evidence>
<evidence type="ECO:0000313" key="5">
    <source>
        <dbReference type="Proteomes" id="UP001241092"/>
    </source>
</evidence>
<accession>A0AAI8TLZ0</accession>
<dbReference type="EMBL" id="AP027452">
    <property type="protein sequence ID" value="BDY27168.1"/>
    <property type="molecule type" value="Genomic_DNA"/>
</dbReference>
<dbReference type="PANTHER" id="PTHR34408:SF2">
    <property type="entry name" value="CELL WALL-BINDING PROTEIN YWSB"/>
    <property type="match status" value="1"/>
</dbReference>
<dbReference type="SUPFAM" id="SSF53955">
    <property type="entry name" value="Lysozyme-like"/>
    <property type="match status" value="1"/>
</dbReference>
<dbReference type="RefSeq" id="WP_063835122.1">
    <property type="nucleotide sequence ID" value="NZ_AP022567.1"/>
</dbReference>
<evidence type="ECO:0000313" key="3">
    <source>
        <dbReference type="EMBL" id="BDY27168.1"/>
    </source>
</evidence>
<feature type="domain" description="Peptidase C39-like" evidence="1">
    <location>
        <begin position="13"/>
        <end position="156"/>
    </location>
</feature>
<dbReference type="AlphaFoldDB" id="A0AAI8TLZ0"/>
<reference evidence="2" key="2">
    <citation type="submission" date="2020-02" db="EMBL/GenBank/DDBJ databases">
        <authorList>
            <person name="Matsumoto Y."/>
            <person name="Kinjo T."/>
            <person name="Motooka D."/>
            <person name="Nabeya D."/>
            <person name="Jung N."/>
            <person name="Uechi K."/>
            <person name="Horii T."/>
            <person name="Iida T."/>
            <person name="Fujita J."/>
            <person name="Nakamura S."/>
        </authorList>
    </citation>
    <scope>NUCLEOTIDE SEQUENCE</scope>
    <source>
        <strain evidence="2">JCM 12375</strain>
    </source>
</reference>
<evidence type="ECO:0000259" key="1">
    <source>
        <dbReference type="Pfam" id="PF13529"/>
    </source>
</evidence>
<dbReference type="InterPro" id="IPR023346">
    <property type="entry name" value="Lysozyme-like_dom_sf"/>
</dbReference>
<proteinExistence type="predicted"/>
<dbReference type="Proteomes" id="UP000465622">
    <property type="component" value="Chromosome"/>
</dbReference>
<protein>
    <recommendedName>
        <fullName evidence="1">Peptidase C39-like domain-containing protein</fullName>
    </recommendedName>
</protein>
<dbReference type="Pfam" id="PF13529">
    <property type="entry name" value="Peptidase_C39_2"/>
    <property type="match status" value="1"/>
</dbReference>
<dbReference type="Gene3D" id="1.10.530.10">
    <property type="match status" value="1"/>
</dbReference>
<organism evidence="3 5">
    <name type="scientific">Mycolicibacterium mageritense</name>
    <name type="common">Mycobacterium mageritense</name>
    <dbReference type="NCBI Taxonomy" id="53462"/>
    <lineage>
        <taxon>Bacteria</taxon>
        <taxon>Bacillati</taxon>
        <taxon>Actinomycetota</taxon>
        <taxon>Actinomycetes</taxon>
        <taxon>Mycobacteriales</taxon>
        <taxon>Mycobacteriaceae</taxon>
        <taxon>Mycolicibacterium</taxon>
    </lineage>
</organism>
<name>A0AAI8TLZ0_MYCME</name>